<organism evidence="3 4">
    <name type="scientific">Portunus trituberculatus</name>
    <name type="common">Swimming crab</name>
    <name type="synonym">Neptunus trituberculatus</name>
    <dbReference type="NCBI Taxonomy" id="210409"/>
    <lineage>
        <taxon>Eukaryota</taxon>
        <taxon>Metazoa</taxon>
        <taxon>Ecdysozoa</taxon>
        <taxon>Arthropoda</taxon>
        <taxon>Crustacea</taxon>
        <taxon>Multicrustacea</taxon>
        <taxon>Malacostraca</taxon>
        <taxon>Eumalacostraca</taxon>
        <taxon>Eucarida</taxon>
        <taxon>Decapoda</taxon>
        <taxon>Pleocyemata</taxon>
        <taxon>Brachyura</taxon>
        <taxon>Eubrachyura</taxon>
        <taxon>Portunoidea</taxon>
        <taxon>Portunidae</taxon>
        <taxon>Portuninae</taxon>
        <taxon>Portunus</taxon>
    </lineage>
</organism>
<dbReference type="GO" id="GO:0005634">
    <property type="term" value="C:nucleus"/>
    <property type="evidence" value="ECO:0007669"/>
    <property type="project" value="TreeGrafter"/>
</dbReference>
<dbReference type="AlphaFoldDB" id="A0A5B7CSH4"/>
<dbReference type="OrthoDB" id="6368403at2759"/>
<keyword evidence="4" id="KW-1185">Reference proteome</keyword>
<dbReference type="GO" id="GO:0000776">
    <property type="term" value="C:kinetochore"/>
    <property type="evidence" value="ECO:0007669"/>
    <property type="project" value="TreeGrafter"/>
</dbReference>
<keyword evidence="2" id="KW-0963">Cytoplasm</keyword>
<gene>
    <name evidence="3" type="primary">Incenp</name>
    <name evidence="3" type="ORF">E2C01_005124</name>
</gene>
<evidence type="ECO:0000256" key="2">
    <source>
        <dbReference type="ARBA" id="ARBA00022490"/>
    </source>
</evidence>
<name>A0A5B7CSH4_PORTR</name>
<dbReference type="PANTHER" id="PTHR13142:SF1">
    <property type="entry name" value="INNER CENTROMERE PROTEIN"/>
    <property type="match status" value="1"/>
</dbReference>
<dbReference type="Proteomes" id="UP000324222">
    <property type="component" value="Unassembled WGS sequence"/>
</dbReference>
<dbReference type="EMBL" id="VSRR010000216">
    <property type="protein sequence ID" value="MPC12430.1"/>
    <property type="molecule type" value="Genomic_DNA"/>
</dbReference>
<proteinExistence type="predicted"/>
<dbReference type="GO" id="GO:0051310">
    <property type="term" value="P:metaphase chromosome alignment"/>
    <property type="evidence" value="ECO:0007669"/>
    <property type="project" value="TreeGrafter"/>
</dbReference>
<dbReference type="GO" id="GO:0032133">
    <property type="term" value="C:chromosome passenger complex"/>
    <property type="evidence" value="ECO:0007669"/>
    <property type="project" value="TreeGrafter"/>
</dbReference>
<comment type="subcellular location">
    <subcellularLocation>
        <location evidence="1">Cytoplasm</location>
    </subcellularLocation>
</comment>
<dbReference type="GO" id="GO:0030496">
    <property type="term" value="C:midbody"/>
    <property type="evidence" value="ECO:0007669"/>
    <property type="project" value="TreeGrafter"/>
</dbReference>
<reference evidence="3 4" key="1">
    <citation type="submission" date="2019-05" db="EMBL/GenBank/DDBJ databases">
        <title>Another draft genome of Portunus trituberculatus and its Hox gene families provides insights of decapod evolution.</title>
        <authorList>
            <person name="Jeong J.-H."/>
            <person name="Song I."/>
            <person name="Kim S."/>
            <person name="Choi T."/>
            <person name="Kim D."/>
            <person name="Ryu S."/>
            <person name="Kim W."/>
        </authorList>
    </citation>
    <scope>NUCLEOTIDE SEQUENCE [LARGE SCALE GENOMIC DNA]</scope>
    <source>
        <tissue evidence="3">Muscle</tissue>
    </source>
</reference>
<dbReference type="GO" id="GO:0051257">
    <property type="term" value="P:meiotic spindle midzone assembly"/>
    <property type="evidence" value="ECO:0007669"/>
    <property type="project" value="TreeGrafter"/>
</dbReference>
<comment type="caution">
    <text evidence="3">The sequence shown here is derived from an EMBL/GenBank/DDBJ whole genome shotgun (WGS) entry which is preliminary data.</text>
</comment>
<dbReference type="GO" id="GO:0005737">
    <property type="term" value="C:cytoplasm"/>
    <property type="evidence" value="ECO:0007669"/>
    <property type="project" value="UniProtKB-SubCell"/>
</dbReference>
<dbReference type="GO" id="GO:1990385">
    <property type="term" value="C:meiotic spindle midzone"/>
    <property type="evidence" value="ECO:0007669"/>
    <property type="project" value="TreeGrafter"/>
</dbReference>
<evidence type="ECO:0000313" key="4">
    <source>
        <dbReference type="Proteomes" id="UP000324222"/>
    </source>
</evidence>
<evidence type="ECO:0000313" key="3">
    <source>
        <dbReference type="EMBL" id="MPC12430.1"/>
    </source>
</evidence>
<dbReference type="PANTHER" id="PTHR13142">
    <property type="entry name" value="INNER CENTROMERE PROTEIN"/>
    <property type="match status" value="1"/>
</dbReference>
<sequence length="114" mass="13226">MQAAVLQQEHYPPKVDEIFPASALLIIPDLTQIFRQQKRRFKKRTSSAIWETPPSKYFRFRSPKLLYDLEQLVQLTTHIADHGDMPNILDLFLTSNPSVYAVILCSRWTPPITS</sequence>
<evidence type="ECO:0000256" key="1">
    <source>
        <dbReference type="ARBA" id="ARBA00004496"/>
    </source>
</evidence>
<protein>
    <submittedName>
        <fullName evidence="3">Inner centromere protein</fullName>
    </submittedName>
</protein>
<accession>A0A5B7CSH4</accession>
<dbReference type="GO" id="GO:0000281">
    <property type="term" value="P:mitotic cytokinesis"/>
    <property type="evidence" value="ECO:0007669"/>
    <property type="project" value="TreeGrafter"/>
</dbReference>